<keyword evidence="2" id="KW-1185">Reference proteome</keyword>
<evidence type="ECO:0000313" key="1">
    <source>
        <dbReference type="EMBL" id="NEV02260.1"/>
    </source>
</evidence>
<evidence type="ECO:0000313" key="2">
    <source>
        <dbReference type="Proteomes" id="UP000468531"/>
    </source>
</evidence>
<evidence type="ECO:0008006" key="3">
    <source>
        <dbReference type="Google" id="ProtNLM"/>
    </source>
</evidence>
<dbReference type="RefSeq" id="WP_163162246.1">
    <property type="nucleotide sequence ID" value="NZ_VKHP01000329.1"/>
</dbReference>
<dbReference type="EMBL" id="VKHP01000329">
    <property type="protein sequence ID" value="NEV02260.1"/>
    <property type="molecule type" value="Genomic_DNA"/>
</dbReference>
<accession>A0A6P1BVU5</accession>
<sequence>MTSEPDYANYARCMEEVKRRQIAIDEILQGQKSTSYGYTNVEFVALQFRKIFELVILSTLASHQQFFEGLTRKLAKEWQVDKIVAIVEKKNPGFYPKPIDRIPTNAEGVTDEWKPITSGFFTLKELVEAHGRIGGLMHANNPYREEKSLAEIERLFPVWRERLVRLLNNHLIQFPDDATTLYVGMQSIETGAVHTALFKKIIEPSK</sequence>
<organism evidence="1 2">
    <name type="scientific">Bradyrhizobium uaiense</name>
    <dbReference type="NCBI Taxonomy" id="2594946"/>
    <lineage>
        <taxon>Bacteria</taxon>
        <taxon>Pseudomonadati</taxon>
        <taxon>Pseudomonadota</taxon>
        <taxon>Alphaproteobacteria</taxon>
        <taxon>Hyphomicrobiales</taxon>
        <taxon>Nitrobacteraceae</taxon>
        <taxon>Bradyrhizobium</taxon>
    </lineage>
</organism>
<proteinExistence type="predicted"/>
<reference evidence="1 2" key="1">
    <citation type="journal article" date="2020" name="Arch. Microbiol.">
        <title>Bradyrhizobium uaiense sp. nov., a new highly efficient cowpea symbiont.</title>
        <authorList>
            <person name="Cabral Michel D."/>
            <person name="Azarias Guimaraes A."/>
            <person name="Martins da Costa E."/>
            <person name="Soares de Carvalho T."/>
            <person name="Balsanelli E."/>
            <person name="Willems A."/>
            <person name="Maltempi de Souza E."/>
            <person name="de Souza Moreira F.M."/>
        </authorList>
    </citation>
    <scope>NUCLEOTIDE SEQUENCE [LARGE SCALE GENOMIC DNA]</scope>
    <source>
        <strain evidence="1 2">UFLA 03-164</strain>
    </source>
</reference>
<name>A0A6P1BVU5_9BRAD</name>
<dbReference type="Proteomes" id="UP000468531">
    <property type="component" value="Unassembled WGS sequence"/>
</dbReference>
<protein>
    <recommendedName>
        <fullName evidence="3">HEPN AbiU2-like domain-containing protein</fullName>
    </recommendedName>
</protein>
<comment type="caution">
    <text evidence="1">The sequence shown here is derived from an EMBL/GenBank/DDBJ whole genome shotgun (WGS) entry which is preliminary data.</text>
</comment>
<gene>
    <name evidence="1" type="ORF">FNJ47_42680</name>
</gene>
<dbReference type="AlphaFoldDB" id="A0A6P1BVU5"/>